<evidence type="ECO:0000313" key="2">
    <source>
        <dbReference type="Proteomes" id="UP000000268"/>
    </source>
</evidence>
<reference evidence="1 2" key="1">
    <citation type="journal article" date="2008" name="Proc. Natl. Acad. Sci. U.S.A.">
        <title>Niche adaptation and genome expansion in the chlorophyll d-producing cyanobacterium Acaryochloris marina.</title>
        <authorList>
            <person name="Swingley W.D."/>
            <person name="Chen M."/>
            <person name="Cheung P.C."/>
            <person name="Conrad A.L."/>
            <person name="Dejesa L.C."/>
            <person name="Hao J."/>
            <person name="Honchak B.M."/>
            <person name="Karbach L.E."/>
            <person name="Kurdoglu A."/>
            <person name="Lahiri S."/>
            <person name="Mastrian S.D."/>
            <person name="Miyashita H."/>
            <person name="Page L."/>
            <person name="Ramakrishna P."/>
            <person name="Satoh S."/>
            <person name="Sattley W.M."/>
            <person name="Shimada Y."/>
            <person name="Taylor H.L."/>
            <person name="Tomo T."/>
            <person name="Tsuchiya T."/>
            <person name="Wang Z.T."/>
            <person name="Raymond J."/>
            <person name="Mimuro M."/>
            <person name="Blankenship R.E."/>
            <person name="Touchman J.W."/>
        </authorList>
    </citation>
    <scope>NUCLEOTIDE SEQUENCE [LARGE SCALE GENOMIC DNA]</scope>
    <source>
        <strain evidence="2">MBIC 11017</strain>
    </source>
</reference>
<proteinExistence type="predicted"/>
<dbReference type="HOGENOM" id="CLU_3283138_0_0_3"/>
<protein>
    <submittedName>
        <fullName evidence="1">Uncharacterized protein</fullName>
    </submittedName>
</protein>
<dbReference type="KEGG" id="amr:AM1_5573"/>
<gene>
    <name evidence="1" type="ordered locus">AM1_5573</name>
</gene>
<organism evidence="1 2">
    <name type="scientific">Acaryochloris marina (strain MBIC 11017)</name>
    <dbReference type="NCBI Taxonomy" id="329726"/>
    <lineage>
        <taxon>Bacteria</taxon>
        <taxon>Bacillati</taxon>
        <taxon>Cyanobacteriota</taxon>
        <taxon>Cyanophyceae</taxon>
        <taxon>Acaryochloridales</taxon>
        <taxon>Acaryochloridaceae</taxon>
        <taxon>Acaryochloris</taxon>
    </lineage>
</organism>
<dbReference type="EMBL" id="CP000828">
    <property type="protein sequence ID" value="ABW30527.1"/>
    <property type="molecule type" value="Genomic_DNA"/>
</dbReference>
<dbReference type="Proteomes" id="UP000000268">
    <property type="component" value="Chromosome"/>
</dbReference>
<evidence type="ECO:0000313" key="1">
    <source>
        <dbReference type="EMBL" id="ABW30527.1"/>
    </source>
</evidence>
<keyword evidence="2" id="KW-1185">Reference proteome</keyword>
<dbReference type="AlphaFoldDB" id="B0CE53"/>
<accession>B0CE53</accession>
<name>B0CE53_ACAM1</name>
<sequence>MKVEVRLDKLKLYQWNVYFYQSLGQDRERYEFSLVKVGFL</sequence>
<dbReference type="STRING" id="329726.AM1_5573"/>